<dbReference type="AlphaFoldDB" id="A0A2M9H4W5"/>
<proteinExistence type="predicted"/>
<dbReference type="PANTHER" id="PTHR14969">
    <property type="entry name" value="SPHINGOSINE-1-PHOSPHATE PHOSPHOHYDROLASE"/>
    <property type="match status" value="1"/>
</dbReference>
<dbReference type="SUPFAM" id="SSF48317">
    <property type="entry name" value="Acid phosphatase/Vanadium-dependent haloperoxidase"/>
    <property type="match status" value="1"/>
</dbReference>
<dbReference type="InterPro" id="IPR036938">
    <property type="entry name" value="PAP2/HPO_sf"/>
</dbReference>
<dbReference type="SMART" id="SM00014">
    <property type="entry name" value="acidPPc"/>
    <property type="match status" value="1"/>
</dbReference>
<sequence length="255" mass="26611">MTDACAAWVASHALPLFLLLPLCAAALAVALARACARATPAWRLAGVAGSMILAGALFLALAAAVTRPGRVVEFDSALASALSMSMGDSLLWLLSWFTTLGDRDFLAVIAVLMTATLLARRQWGLAAFCAAATAGGGLLNRLLKHAFERVRPEHDHGFVTAQGWSFPSGHASAAMAVYGAACYLAWRLAPASWRLPGVALAAALVMAIGLSRVLLQVHFASDVVAGFAISFVWLALCVVAAERLGGSARRDQGIQ</sequence>
<dbReference type="Gene3D" id="1.20.144.10">
    <property type="entry name" value="Phosphatidic acid phosphatase type 2/haloperoxidase"/>
    <property type="match status" value="2"/>
</dbReference>
<dbReference type="EMBL" id="CADILE010000001">
    <property type="protein sequence ID" value="CAB3826013.1"/>
    <property type="molecule type" value="Genomic_DNA"/>
</dbReference>
<dbReference type="CDD" id="cd03392">
    <property type="entry name" value="PAP2_like_2"/>
    <property type="match status" value="1"/>
</dbReference>
<evidence type="ECO:0000313" key="3">
    <source>
        <dbReference type="Proteomes" id="UP000494122"/>
    </source>
</evidence>
<dbReference type="Pfam" id="PF01569">
    <property type="entry name" value="PAP2"/>
    <property type="match status" value="1"/>
</dbReference>
<evidence type="ECO:0000313" key="2">
    <source>
        <dbReference type="EMBL" id="CAB3826013.1"/>
    </source>
</evidence>
<feature type="domain" description="Phosphatidic acid phosphatase type 2/haloperoxidase" evidence="1">
    <location>
        <begin position="126"/>
        <end position="238"/>
    </location>
</feature>
<organism evidence="2 3">
    <name type="scientific">Achromobacter ruhlandii</name>
    <dbReference type="NCBI Taxonomy" id="72557"/>
    <lineage>
        <taxon>Bacteria</taxon>
        <taxon>Pseudomonadati</taxon>
        <taxon>Pseudomonadota</taxon>
        <taxon>Betaproteobacteria</taxon>
        <taxon>Burkholderiales</taxon>
        <taxon>Alcaligenaceae</taxon>
        <taxon>Achromobacter</taxon>
    </lineage>
</organism>
<dbReference type="Proteomes" id="UP000494122">
    <property type="component" value="Unassembled WGS sequence"/>
</dbReference>
<dbReference type="InterPro" id="IPR000326">
    <property type="entry name" value="PAP2/HPO"/>
</dbReference>
<name>A0A2M9H4W5_9BURK</name>
<protein>
    <recommendedName>
        <fullName evidence="1">Phosphatidic acid phosphatase type 2/haloperoxidase domain-containing protein</fullName>
    </recommendedName>
</protein>
<reference evidence="2 3" key="1">
    <citation type="submission" date="2020-04" db="EMBL/GenBank/DDBJ databases">
        <authorList>
            <person name="De Canck E."/>
        </authorList>
    </citation>
    <scope>NUCLEOTIDE SEQUENCE [LARGE SCALE GENOMIC DNA]</scope>
    <source>
        <strain evidence="2 3">LMG 3328</strain>
    </source>
</reference>
<accession>A0A2M9H4W5</accession>
<dbReference type="PANTHER" id="PTHR14969:SF13">
    <property type="entry name" value="AT30094P"/>
    <property type="match status" value="1"/>
</dbReference>
<gene>
    <name evidence="2" type="ORF">LMG3328_00519</name>
</gene>
<evidence type="ECO:0000259" key="1">
    <source>
        <dbReference type="SMART" id="SM00014"/>
    </source>
</evidence>
<dbReference type="RefSeq" id="WP_100507205.1">
    <property type="nucleotide sequence ID" value="NZ_CADILE010000001.1"/>
</dbReference>